<name>A0A1W1UZP8_9PAST</name>
<dbReference type="RefSeq" id="WP_084257317.1">
    <property type="nucleotide sequence ID" value="NZ_FWWV01000024.1"/>
</dbReference>
<dbReference type="PANTHER" id="PTHR37419:SF8">
    <property type="entry name" value="TOXIN YJJJ"/>
    <property type="match status" value="1"/>
</dbReference>
<dbReference type="AlphaFoldDB" id="A0A1W1UZP8"/>
<comment type="similarity">
    <text evidence="1">Belongs to the HipA Ser/Thr kinase family.</text>
</comment>
<evidence type="ECO:0000259" key="4">
    <source>
        <dbReference type="Pfam" id="PF07804"/>
    </source>
</evidence>
<dbReference type="EMBL" id="FWWV01000024">
    <property type="protein sequence ID" value="SMB86536.1"/>
    <property type="molecule type" value="Genomic_DNA"/>
</dbReference>
<protein>
    <submittedName>
        <fullName evidence="5">Serine/threonine-protein kinase HipA</fullName>
    </submittedName>
</protein>
<dbReference type="InterPro" id="IPR052028">
    <property type="entry name" value="HipA_Ser/Thr_kinase"/>
</dbReference>
<keyword evidence="2" id="KW-0808">Transferase</keyword>
<dbReference type="GO" id="GO:0004674">
    <property type="term" value="F:protein serine/threonine kinase activity"/>
    <property type="evidence" value="ECO:0007669"/>
    <property type="project" value="TreeGrafter"/>
</dbReference>
<dbReference type="STRING" id="1122938.SAMN05660772_00897"/>
<dbReference type="Pfam" id="PF07804">
    <property type="entry name" value="HipA_C"/>
    <property type="match status" value="1"/>
</dbReference>
<reference evidence="6" key="1">
    <citation type="submission" date="2017-04" db="EMBL/GenBank/DDBJ databases">
        <authorList>
            <person name="Varghese N."/>
            <person name="Submissions S."/>
        </authorList>
    </citation>
    <scope>NUCLEOTIDE SEQUENCE [LARGE SCALE GENOMIC DNA]</scope>
    <source>
        <strain evidence="6">DSM 23072</strain>
    </source>
</reference>
<keyword evidence="3 5" id="KW-0418">Kinase</keyword>
<evidence type="ECO:0000256" key="2">
    <source>
        <dbReference type="ARBA" id="ARBA00022679"/>
    </source>
</evidence>
<dbReference type="PANTHER" id="PTHR37419">
    <property type="entry name" value="SERINE/THREONINE-PROTEIN KINASE TOXIN HIPA"/>
    <property type="match status" value="1"/>
</dbReference>
<proteinExistence type="inferred from homology"/>
<feature type="domain" description="HipA-like C-terminal" evidence="4">
    <location>
        <begin position="165"/>
        <end position="388"/>
    </location>
</feature>
<evidence type="ECO:0000256" key="3">
    <source>
        <dbReference type="ARBA" id="ARBA00022777"/>
    </source>
</evidence>
<evidence type="ECO:0000313" key="6">
    <source>
        <dbReference type="Proteomes" id="UP000192408"/>
    </source>
</evidence>
<keyword evidence="6" id="KW-1185">Reference proteome</keyword>
<gene>
    <name evidence="5" type="ORF">SAMN05660772_00897</name>
</gene>
<dbReference type="InterPro" id="IPR016869">
    <property type="entry name" value="UCP028135_HipA-like"/>
</dbReference>
<evidence type="ECO:0000313" key="5">
    <source>
        <dbReference type="EMBL" id="SMB86536.1"/>
    </source>
</evidence>
<dbReference type="InterPro" id="IPR012893">
    <property type="entry name" value="HipA-like_C"/>
</dbReference>
<sequence>MDELTLQAFTGNSWQDIAILKFSLNANGIYPNVELMYNTEYAIEHLQKDNQFAVSLNYPVELAYSSEQPKGWLRFLDDIIPSGASRRYWLKFLSISELNSQLQHYILLKYGTIAPIGNLRIKQSLAEKSAVAIRYFAMADVIERNVDFLEYAQQNGAAAGGATGAGGEAPKLLLRCNSNNQVWIDTYQDTLNNPDHYYLVKFPRGQRTAIDSDILRTEYHYYHELSAMGFNTIDTRFMRLEEGSRYPSLWLPRFDIQTLPNGEKIRCALESVYSVLQKEPGAFLDQETTIRELLAKITHSQTIQQDGDFSTADFIIEWVRRDLLNIAFGNSDNHGRNTALLRYGDQIRLAPIYDFAPMKADPEGIIRTMRWDKTIELGGKYDFVALSQCLADLIEPERLLQQLRQTALQLCNLKVRLIQRGVPRSIIEMPTMGFSYLEQRLTEWKLL</sequence>
<dbReference type="Proteomes" id="UP000192408">
    <property type="component" value="Unassembled WGS sequence"/>
</dbReference>
<accession>A0A1W1UZP8</accession>
<dbReference type="PIRSF" id="PIRSF028135">
    <property type="entry name" value="UCP028135_HipA-like"/>
    <property type="match status" value="1"/>
</dbReference>
<organism evidence="5 6">
    <name type="scientific">Pasteurella testudinis DSM 23072</name>
    <dbReference type="NCBI Taxonomy" id="1122938"/>
    <lineage>
        <taxon>Bacteria</taxon>
        <taxon>Pseudomonadati</taxon>
        <taxon>Pseudomonadota</taxon>
        <taxon>Gammaproteobacteria</taxon>
        <taxon>Pasteurellales</taxon>
        <taxon>Pasteurellaceae</taxon>
        <taxon>Pasteurella</taxon>
    </lineage>
</organism>
<dbReference type="GO" id="GO:0005829">
    <property type="term" value="C:cytosol"/>
    <property type="evidence" value="ECO:0007669"/>
    <property type="project" value="TreeGrafter"/>
</dbReference>
<evidence type="ECO:0000256" key="1">
    <source>
        <dbReference type="ARBA" id="ARBA00010164"/>
    </source>
</evidence>